<dbReference type="SMART" id="SM00834">
    <property type="entry name" value="CxxC_CXXC_SSSS"/>
    <property type="match status" value="1"/>
</dbReference>
<evidence type="ECO:0000313" key="4">
    <source>
        <dbReference type="Proteomes" id="UP000183994"/>
    </source>
</evidence>
<dbReference type="NCBIfam" id="TIGR02605">
    <property type="entry name" value="CxxC_CxxC_SSSS"/>
    <property type="match status" value="1"/>
</dbReference>
<proteinExistence type="predicted"/>
<dbReference type="RefSeq" id="WP_073478833.1">
    <property type="nucleotide sequence ID" value="NZ_FQZU01000054.1"/>
</dbReference>
<dbReference type="PANTHER" id="PTHR34404:SF3">
    <property type="entry name" value="REGULATORY PROTEIN, FMDB FAMILY"/>
    <property type="match status" value="1"/>
</dbReference>
<dbReference type="Pfam" id="PF09723">
    <property type="entry name" value="Zn_ribbon_8"/>
    <property type="match status" value="1"/>
</dbReference>
<protein>
    <submittedName>
        <fullName evidence="3">Putative regulatory protein, FmdB family</fullName>
    </submittedName>
</protein>
<keyword evidence="4" id="KW-1185">Reference proteome</keyword>
<dbReference type="STRING" id="1121393.SAMN02745216_04852"/>
<evidence type="ECO:0000259" key="2">
    <source>
        <dbReference type="SMART" id="SM00834"/>
    </source>
</evidence>
<dbReference type="InterPro" id="IPR013429">
    <property type="entry name" value="Regulatory_FmdB_Zinc_ribbon"/>
</dbReference>
<feature type="domain" description="Putative regulatory protein FmdB zinc ribbon" evidence="2">
    <location>
        <begin position="1"/>
        <end position="40"/>
    </location>
</feature>
<dbReference type="EMBL" id="FQZU01000054">
    <property type="protein sequence ID" value="SHL22816.1"/>
    <property type="molecule type" value="Genomic_DNA"/>
</dbReference>
<dbReference type="AlphaFoldDB" id="A0A1M6YX07"/>
<dbReference type="PANTHER" id="PTHR34404">
    <property type="entry name" value="REGULATORY PROTEIN, FMDB FAMILY"/>
    <property type="match status" value="1"/>
</dbReference>
<gene>
    <name evidence="3" type="ORF">SAMN02745216_04852</name>
</gene>
<dbReference type="Proteomes" id="UP000183994">
    <property type="component" value="Unassembled WGS sequence"/>
</dbReference>
<reference evidence="4" key="1">
    <citation type="submission" date="2016-11" db="EMBL/GenBank/DDBJ databases">
        <authorList>
            <person name="Varghese N."/>
            <person name="Submissions S."/>
        </authorList>
    </citation>
    <scope>NUCLEOTIDE SEQUENCE [LARGE SCALE GENOMIC DNA]</scope>
    <source>
        <strain evidence="4">DSM 16219</strain>
    </source>
</reference>
<evidence type="ECO:0000256" key="1">
    <source>
        <dbReference type="SAM" id="MobiDB-lite"/>
    </source>
</evidence>
<dbReference type="OrthoDB" id="9813321at2"/>
<accession>A0A1M6YX07</accession>
<name>A0A1M6YX07_9BACT</name>
<evidence type="ECO:0000313" key="3">
    <source>
        <dbReference type="EMBL" id="SHL22816.1"/>
    </source>
</evidence>
<organism evidence="3 4">
    <name type="scientific">Desulfatibacillum alkenivorans DSM 16219</name>
    <dbReference type="NCBI Taxonomy" id="1121393"/>
    <lineage>
        <taxon>Bacteria</taxon>
        <taxon>Pseudomonadati</taxon>
        <taxon>Thermodesulfobacteriota</taxon>
        <taxon>Desulfobacteria</taxon>
        <taxon>Desulfobacterales</taxon>
        <taxon>Desulfatibacillaceae</taxon>
        <taxon>Desulfatibacillum</taxon>
    </lineage>
</organism>
<feature type="region of interest" description="Disordered" evidence="1">
    <location>
        <begin position="56"/>
        <end position="77"/>
    </location>
</feature>
<sequence>MPIYEFHCNKCDANFEQLLMGGDKPECPKCASNDVNRLLSACGFVSKGGGGETVSSSAGVSSCAGCSATSCSSCGSS</sequence>